<keyword evidence="2" id="KW-0012">Acyltransferase</keyword>
<dbReference type="Proteomes" id="UP000199077">
    <property type="component" value="Chromosome I"/>
</dbReference>
<feature type="domain" description="N-acetyltransferase" evidence="3">
    <location>
        <begin position="4"/>
        <end position="170"/>
    </location>
</feature>
<dbReference type="AlphaFoldDB" id="A0A1H0UXP2"/>
<dbReference type="STRING" id="443156.SAMN04489867_3555"/>
<dbReference type="InterPro" id="IPR016181">
    <property type="entry name" value="Acyl_CoA_acyltransferase"/>
</dbReference>
<dbReference type="PROSITE" id="PS51186">
    <property type="entry name" value="GNAT"/>
    <property type="match status" value="1"/>
</dbReference>
<evidence type="ECO:0000313" key="4">
    <source>
        <dbReference type="EMBL" id="SDP70871.1"/>
    </source>
</evidence>
<gene>
    <name evidence="4" type="ORF">SAMN04489867_3555</name>
</gene>
<organism evidence="4 5">
    <name type="scientific">Pedococcus dokdonensis</name>
    <dbReference type="NCBI Taxonomy" id="443156"/>
    <lineage>
        <taxon>Bacteria</taxon>
        <taxon>Bacillati</taxon>
        <taxon>Actinomycetota</taxon>
        <taxon>Actinomycetes</taxon>
        <taxon>Micrococcales</taxon>
        <taxon>Intrasporangiaceae</taxon>
        <taxon>Pedococcus</taxon>
    </lineage>
</organism>
<dbReference type="GO" id="GO:0016747">
    <property type="term" value="F:acyltransferase activity, transferring groups other than amino-acyl groups"/>
    <property type="evidence" value="ECO:0007669"/>
    <property type="project" value="InterPro"/>
</dbReference>
<dbReference type="CDD" id="cd04301">
    <property type="entry name" value="NAT_SF"/>
    <property type="match status" value="1"/>
</dbReference>
<dbReference type="SUPFAM" id="SSF55729">
    <property type="entry name" value="Acyl-CoA N-acyltransferases (Nat)"/>
    <property type="match status" value="1"/>
</dbReference>
<keyword evidence="4" id="KW-0689">Ribosomal protein</keyword>
<protein>
    <submittedName>
        <fullName evidence="4">Ribosomal protein S18 acetylase RimI</fullName>
    </submittedName>
</protein>
<dbReference type="OrthoDB" id="9799092at2"/>
<keyword evidence="5" id="KW-1185">Reference proteome</keyword>
<reference evidence="5" key="1">
    <citation type="submission" date="2016-10" db="EMBL/GenBank/DDBJ databases">
        <authorList>
            <person name="Varghese N."/>
            <person name="Submissions S."/>
        </authorList>
    </citation>
    <scope>NUCLEOTIDE SEQUENCE [LARGE SCALE GENOMIC DNA]</scope>
    <source>
        <strain evidence="5">DSM 22329</strain>
    </source>
</reference>
<sequence length="178" mass="19571">MSDISVRVLGEDEWEQYRSVRINALEESPEAFVASADEERAYDEDFWRTRMRRSQRLLAERDGSPVGVASVGQARQEGEKENAKVAELFGLWVAPAARGTGVATQLVQAGADAARQQGRSHLAYWVGADNGRAVAFASGFGFRPTDSRRPMRVKGSEDDEDEVAMVLPLGEDRGTPNL</sequence>
<dbReference type="GO" id="GO:0005840">
    <property type="term" value="C:ribosome"/>
    <property type="evidence" value="ECO:0007669"/>
    <property type="project" value="UniProtKB-KW"/>
</dbReference>
<proteinExistence type="predicted"/>
<dbReference type="InterPro" id="IPR050832">
    <property type="entry name" value="Bact_Acetyltransf"/>
</dbReference>
<name>A0A1H0UXP2_9MICO</name>
<evidence type="ECO:0000256" key="1">
    <source>
        <dbReference type="ARBA" id="ARBA00022679"/>
    </source>
</evidence>
<dbReference type="RefSeq" id="WP_091788555.1">
    <property type="nucleotide sequence ID" value="NZ_LT629711.1"/>
</dbReference>
<dbReference type="InterPro" id="IPR000182">
    <property type="entry name" value="GNAT_dom"/>
</dbReference>
<dbReference type="PANTHER" id="PTHR43877">
    <property type="entry name" value="AMINOALKYLPHOSPHONATE N-ACETYLTRANSFERASE-RELATED-RELATED"/>
    <property type="match status" value="1"/>
</dbReference>
<dbReference type="Pfam" id="PF00583">
    <property type="entry name" value="Acetyltransf_1"/>
    <property type="match status" value="1"/>
</dbReference>
<keyword evidence="1" id="KW-0808">Transferase</keyword>
<accession>A0A1H0UXP2</accession>
<dbReference type="Gene3D" id="3.40.630.30">
    <property type="match status" value="1"/>
</dbReference>
<keyword evidence="4" id="KW-0687">Ribonucleoprotein</keyword>
<dbReference type="EMBL" id="LT629711">
    <property type="protein sequence ID" value="SDP70871.1"/>
    <property type="molecule type" value="Genomic_DNA"/>
</dbReference>
<evidence type="ECO:0000259" key="3">
    <source>
        <dbReference type="PROSITE" id="PS51186"/>
    </source>
</evidence>
<evidence type="ECO:0000313" key="5">
    <source>
        <dbReference type="Proteomes" id="UP000199077"/>
    </source>
</evidence>
<evidence type="ECO:0000256" key="2">
    <source>
        <dbReference type="ARBA" id="ARBA00023315"/>
    </source>
</evidence>